<dbReference type="Proteomes" id="UP000317365">
    <property type="component" value="Chromosome"/>
</dbReference>
<evidence type="ECO:0000256" key="1">
    <source>
        <dbReference type="SAM" id="SignalP"/>
    </source>
</evidence>
<keyword evidence="3" id="KW-1185">Reference proteome</keyword>
<sequence length="211" mass="21855">MANKKAWIPLVLALAVLPGVATAGDAGTLYTQVGLNGVGLGYAASLTNDWALRGQINAYKQSFSGDVGDFGANSRLNVDLSLSSFQLVGDWYPSEGGFRLSGGLVVNDNKVSINGTNATVGSTSGLTVNSEIKLSDSPSPYVGLGYSTRPKDAKGFGFNFDLGVMFQDPKVSLTATGASASDIATQKAKVQDAVNKLKTMPVIGLGVSYSF</sequence>
<dbReference type="EMBL" id="CP036282">
    <property type="protein sequence ID" value="QDL56140.1"/>
    <property type="molecule type" value="Genomic_DNA"/>
</dbReference>
<dbReference type="KEGG" id="rhg:EXZ61_19335"/>
<protein>
    <recommendedName>
        <fullName evidence="4">Outer membrane protein beta-barrel domain-containing protein</fullName>
    </recommendedName>
</protein>
<name>A0A515ETY0_9BURK</name>
<feature type="signal peptide" evidence="1">
    <location>
        <begin position="1"/>
        <end position="23"/>
    </location>
</feature>
<gene>
    <name evidence="2" type="ORF">EXZ61_19335</name>
</gene>
<keyword evidence="1" id="KW-0732">Signal</keyword>
<evidence type="ECO:0008006" key="4">
    <source>
        <dbReference type="Google" id="ProtNLM"/>
    </source>
</evidence>
<dbReference type="AlphaFoldDB" id="A0A515ETY0"/>
<dbReference type="RefSeq" id="WP_142813491.1">
    <property type="nucleotide sequence ID" value="NZ_CP036282.1"/>
</dbReference>
<dbReference type="Gene3D" id="2.40.160.170">
    <property type="match status" value="1"/>
</dbReference>
<proteinExistence type="predicted"/>
<organism evidence="2 3">
    <name type="scientific">Rhodoferax aquaticus</name>
    <dbReference type="NCBI Taxonomy" id="2527691"/>
    <lineage>
        <taxon>Bacteria</taxon>
        <taxon>Pseudomonadati</taxon>
        <taxon>Pseudomonadota</taxon>
        <taxon>Betaproteobacteria</taxon>
        <taxon>Burkholderiales</taxon>
        <taxon>Comamonadaceae</taxon>
        <taxon>Rhodoferax</taxon>
    </lineage>
</organism>
<reference evidence="3" key="1">
    <citation type="submission" date="2019-02" db="EMBL/GenBank/DDBJ databases">
        <title>Complete genome sequence of Rhodoferax sp. Gr-4.</title>
        <authorList>
            <person name="Jin L."/>
        </authorList>
    </citation>
    <scope>NUCLEOTIDE SEQUENCE [LARGE SCALE GENOMIC DNA]</scope>
    <source>
        <strain evidence="3">Gr-4</strain>
    </source>
</reference>
<feature type="chain" id="PRO_5021727572" description="Outer membrane protein beta-barrel domain-containing protein" evidence="1">
    <location>
        <begin position="24"/>
        <end position="211"/>
    </location>
</feature>
<evidence type="ECO:0000313" key="3">
    <source>
        <dbReference type="Proteomes" id="UP000317365"/>
    </source>
</evidence>
<reference evidence="3" key="2">
    <citation type="journal article" date="2020" name="Int. J. Syst. Evol. Microbiol.">
        <title>Genomic insights into a novel species Rhodoferax aquaticus sp. nov., isolated from freshwater.</title>
        <authorList>
            <person name="Li T."/>
            <person name="Zhuo Y."/>
            <person name="Jin C.Z."/>
            <person name="Wu X."/>
            <person name="Ko S.R."/>
            <person name="Jin F.J."/>
            <person name="Ahn C.Y."/>
            <person name="Oh H.M."/>
            <person name="Lee H.G."/>
            <person name="Jin L."/>
        </authorList>
    </citation>
    <scope>NUCLEOTIDE SEQUENCE [LARGE SCALE GENOMIC DNA]</scope>
    <source>
        <strain evidence="3">Gr-4</strain>
    </source>
</reference>
<accession>A0A515ETY0</accession>
<evidence type="ECO:0000313" key="2">
    <source>
        <dbReference type="EMBL" id="QDL56140.1"/>
    </source>
</evidence>